<name>D6Z5I9_DESAT</name>
<dbReference type="AlphaFoldDB" id="D6Z5I9"/>
<dbReference type="STRING" id="589865.DaAHT2_2052"/>
<evidence type="ECO:0000313" key="4">
    <source>
        <dbReference type="Proteomes" id="UP000001508"/>
    </source>
</evidence>
<keyword evidence="2" id="KW-0812">Transmembrane</keyword>
<dbReference type="InParanoid" id="D6Z5I9"/>
<dbReference type="Proteomes" id="UP000001508">
    <property type="component" value="Chromosome"/>
</dbReference>
<reference evidence="4" key="1">
    <citation type="submission" date="2010-02" db="EMBL/GenBank/DDBJ databases">
        <title>Complete sequence of Desulfurivibrio alkaliphilus AHT2.</title>
        <authorList>
            <consortium name="US DOE Joint Genome Institute"/>
            <person name="Pitluck S."/>
            <person name="Chertkov O."/>
            <person name="Detter J.C."/>
            <person name="Han C."/>
            <person name="Tapia R."/>
            <person name="Larimer F."/>
            <person name="Land M."/>
            <person name="Hauser L."/>
            <person name="Kyrpides N."/>
            <person name="Mikhailova N."/>
            <person name="Sorokin D.Y."/>
            <person name="Muyzer G."/>
            <person name="Woyke T."/>
        </authorList>
    </citation>
    <scope>NUCLEOTIDE SEQUENCE [LARGE SCALE GENOMIC DNA]</scope>
    <source>
        <strain evidence="4">DSM 19089 / UNIQEM U267 / AHT2</strain>
    </source>
</reference>
<protein>
    <submittedName>
        <fullName evidence="3">Uncharacterized protein</fullName>
    </submittedName>
</protein>
<gene>
    <name evidence="3" type="ordered locus">DaAHT2_2052</name>
</gene>
<proteinExistence type="predicted"/>
<evidence type="ECO:0000313" key="3">
    <source>
        <dbReference type="EMBL" id="ADH86726.1"/>
    </source>
</evidence>
<dbReference type="HOGENOM" id="CLU_1522780_0_0_7"/>
<feature type="region of interest" description="Disordered" evidence="1">
    <location>
        <begin position="1"/>
        <end position="26"/>
    </location>
</feature>
<dbReference type="EMBL" id="CP001940">
    <property type="protein sequence ID" value="ADH86726.1"/>
    <property type="molecule type" value="Genomic_DNA"/>
</dbReference>
<dbReference type="RefSeq" id="WP_013164245.1">
    <property type="nucleotide sequence ID" value="NC_014216.1"/>
</dbReference>
<organism evidence="3 4">
    <name type="scientific">Desulfurivibrio alkaliphilus (strain DSM 19089 / UNIQEM U267 / AHT2)</name>
    <dbReference type="NCBI Taxonomy" id="589865"/>
    <lineage>
        <taxon>Bacteria</taxon>
        <taxon>Pseudomonadati</taxon>
        <taxon>Thermodesulfobacteriota</taxon>
        <taxon>Desulfobulbia</taxon>
        <taxon>Desulfobulbales</taxon>
        <taxon>Desulfobulbaceae</taxon>
        <taxon>Desulfurivibrio</taxon>
    </lineage>
</organism>
<feature type="transmembrane region" description="Helical" evidence="2">
    <location>
        <begin position="122"/>
        <end position="145"/>
    </location>
</feature>
<sequence>MISLRDLAARRPQSVSGGTPTAPIMPTDELQPPTNGAPPAAMAENCMQPDDIPAAQGLGSGHGPGLLAAHRRLGRLFLPPSVNEQAAFRAGFAWLRPRLPQLQAGGWTRPELFRRNRARRGLAWLSLWAAPGVLPALAESGAVVFTLHRALGRKTTQTAWPAARCPGVKPSGGSPK</sequence>
<keyword evidence="4" id="KW-1185">Reference proteome</keyword>
<accession>D6Z5I9</accession>
<keyword evidence="2" id="KW-1133">Transmembrane helix</keyword>
<dbReference type="KEGG" id="dak:DaAHT2_2052"/>
<keyword evidence="2" id="KW-0472">Membrane</keyword>
<evidence type="ECO:0000256" key="2">
    <source>
        <dbReference type="SAM" id="Phobius"/>
    </source>
</evidence>
<evidence type="ECO:0000256" key="1">
    <source>
        <dbReference type="SAM" id="MobiDB-lite"/>
    </source>
</evidence>